<dbReference type="PANTHER" id="PTHR42928:SF5">
    <property type="entry name" value="BLR1237 PROTEIN"/>
    <property type="match status" value="1"/>
</dbReference>
<gene>
    <name evidence="3" type="ORF">SAMN05421829_1097</name>
</gene>
<evidence type="ECO:0000313" key="4">
    <source>
        <dbReference type="Proteomes" id="UP000186819"/>
    </source>
</evidence>
<proteinExistence type="inferred from homology"/>
<sequence>MNSSNSPVALSRRRFIPFLALTALAALGAPFAAHAETWPARPLKLIVPYPPGGAADSVARIYADALGESLKQAVVVENKPGAGTAIAAEAVANGPADGHTLSLVPTGQLTVLPHIAKNLKFDPFRSFAPVSTLAFTGLVIAANDSVRAKNLTELVTQAKAQPGKLSYSSSGSGTITHLAGASFGLATGADILHVPFKGSAPAVTAVLGGEVNLAVDTLTVLAPQIRGGKLRGLAIASRERSPLLPEVPTVAEAGYPDFEVTSWFGLAVAAATPPEIVARLSSEIARAAAQPSVREKLAAQGLEARSSSPEKFAELIRNDHAKYGRVVREAAIRFD</sequence>
<dbReference type="EMBL" id="FTMD01000009">
    <property type="protein sequence ID" value="SIR02412.1"/>
    <property type="molecule type" value="Genomic_DNA"/>
</dbReference>
<dbReference type="CDD" id="cd13578">
    <property type="entry name" value="PBP2_Bug27"/>
    <property type="match status" value="1"/>
</dbReference>
<feature type="signal peptide" evidence="2">
    <location>
        <begin position="1"/>
        <end position="35"/>
    </location>
</feature>
<protein>
    <submittedName>
        <fullName evidence="3">Tripartite-type tricarboxylate transporter, receptor component TctC</fullName>
    </submittedName>
</protein>
<dbReference type="InterPro" id="IPR005064">
    <property type="entry name" value="BUG"/>
</dbReference>
<dbReference type="AlphaFoldDB" id="A0A1N6XJB4"/>
<evidence type="ECO:0000256" key="2">
    <source>
        <dbReference type="SAM" id="SignalP"/>
    </source>
</evidence>
<dbReference type="Gene3D" id="3.40.190.10">
    <property type="entry name" value="Periplasmic binding protein-like II"/>
    <property type="match status" value="1"/>
</dbReference>
<reference evidence="4" key="1">
    <citation type="submission" date="2017-01" db="EMBL/GenBank/DDBJ databases">
        <authorList>
            <person name="Varghese N."/>
            <person name="Submissions S."/>
        </authorList>
    </citation>
    <scope>NUCLEOTIDE SEQUENCE [LARGE SCALE GENOMIC DNA]</scope>
    <source>
        <strain evidence="4">ATCC 51758</strain>
    </source>
</reference>
<dbReference type="InterPro" id="IPR042100">
    <property type="entry name" value="Bug_dom1"/>
</dbReference>
<dbReference type="RefSeq" id="WP_212566899.1">
    <property type="nucleotide sequence ID" value="NZ_FTMD01000009.1"/>
</dbReference>
<dbReference type="SUPFAM" id="SSF53850">
    <property type="entry name" value="Periplasmic binding protein-like II"/>
    <property type="match status" value="1"/>
</dbReference>
<keyword evidence="2" id="KW-0732">Signal</keyword>
<feature type="chain" id="PRO_5013134115" evidence="2">
    <location>
        <begin position="36"/>
        <end position="335"/>
    </location>
</feature>
<dbReference type="PROSITE" id="PS51318">
    <property type="entry name" value="TAT"/>
    <property type="match status" value="1"/>
</dbReference>
<dbReference type="Pfam" id="PF03401">
    <property type="entry name" value="TctC"/>
    <property type="match status" value="1"/>
</dbReference>
<comment type="similarity">
    <text evidence="1">Belongs to the UPF0065 (bug) family.</text>
</comment>
<keyword evidence="3" id="KW-0675">Receptor</keyword>
<keyword evidence="4" id="KW-1185">Reference proteome</keyword>
<evidence type="ECO:0000256" key="1">
    <source>
        <dbReference type="ARBA" id="ARBA00006987"/>
    </source>
</evidence>
<dbReference type="Proteomes" id="UP000186819">
    <property type="component" value="Unassembled WGS sequence"/>
</dbReference>
<dbReference type="PANTHER" id="PTHR42928">
    <property type="entry name" value="TRICARBOXYLATE-BINDING PROTEIN"/>
    <property type="match status" value="1"/>
</dbReference>
<dbReference type="Gene3D" id="3.40.190.150">
    <property type="entry name" value="Bordetella uptake gene, domain 1"/>
    <property type="match status" value="1"/>
</dbReference>
<dbReference type="PIRSF" id="PIRSF017082">
    <property type="entry name" value="YflP"/>
    <property type="match status" value="1"/>
</dbReference>
<accession>A0A1N6XJB4</accession>
<dbReference type="InterPro" id="IPR006311">
    <property type="entry name" value="TAT_signal"/>
</dbReference>
<evidence type="ECO:0000313" key="3">
    <source>
        <dbReference type="EMBL" id="SIR02412.1"/>
    </source>
</evidence>
<dbReference type="STRING" id="34027.SAMN05421829_1097"/>
<name>A0A1N6XJB4_9RHOO</name>
<organism evidence="3 4">
    <name type="scientific">Aromatoleum tolulyticum</name>
    <dbReference type="NCBI Taxonomy" id="34027"/>
    <lineage>
        <taxon>Bacteria</taxon>
        <taxon>Pseudomonadati</taxon>
        <taxon>Pseudomonadota</taxon>
        <taxon>Betaproteobacteria</taxon>
        <taxon>Rhodocyclales</taxon>
        <taxon>Rhodocyclaceae</taxon>
        <taxon>Aromatoleum</taxon>
    </lineage>
</organism>